<dbReference type="CDD" id="cd00347">
    <property type="entry name" value="Flavin_utilizing_monoxygenases"/>
    <property type="match status" value="1"/>
</dbReference>
<dbReference type="PANTHER" id="PTHR30137:SF6">
    <property type="entry name" value="LUCIFERASE-LIKE MONOOXYGENASE"/>
    <property type="match status" value="1"/>
</dbReference>
<accession>A0A6J6VQR8</accession>
<comment type="similarity">
    <text evidence="1">To bacterial alkanal monooxygenase alpha and beta chains.</text>
</comment>
<dbReference type="EMBL" id="CAEZYQ010000055">
    <property type="protein sequence ID" value="CAB4773365.1"/>
    <property type="molecule type" value="Genomic_DNA"/>
</dbReference>
<proteinExistence type="predicted"/>
<dbReference type="InterPro" id="IPR011251">
    <property type="entry name" value="Luciferase-like_dom"/>
</dbReference>
<dbReference type="InterPro" id="IPR019949">
    <property type="entry name" value="CmoO-like"/>
</dbReference>
<sequence>MTSAAPALSVLDLVPVRTDQTSADALSAGLALAQVADDLGYRRYWVAEHHNMPAVAATNPPVLMGMLAAATRRIRVGSGGVMLPNHAPLVVAEQVALLEAAFPGRIDLGIGRAPGTDPVTSYALRHGAGGVSDEAVQHFPQYVQDVLAMMAPEGVQVSVAGRTQPLRATPGATSVADVWLLGSSDYSARLAAQLGLPYVFAHHFSGQGTLEALELYRSSFRPSAHLDAPRTFLTVNAVVAESSVEARRRALPNQLMMLALRTGQPLGPQLLVEEAEKVELSPQQGEVLERMAQRWIVGDPAEAGEQLDRLVATYEVDEVMVHPVAGAHVGTEPGTAPTREETLRLLADWVSTAARG</sequence>
<dbReference type="NCBIfam" id="TIGR03558">
    <property type="entry name" value="oxido_grp_1"/>
    <property type="match status" value="1"/>
</dbReference>
<protein>
    <submittedName>
        <fullName evidence="3">Unannotated protein</fullName>
    </submittedName>
</protein>
<reference evidence="3" key="1">
    <citation type="submission" date="2020-05" db="EMBL/GenBank/DDBJ databases">
        <authorList>
            <person name="Chiriac C."/>
            <person name="Salcher M."/>
            <person name="Ghai R."/>
            <person name="Kavagutti S V."/>
        </authorList>
    </citation>
    <scope>NUCLEOTIDE SEQUENCE</scope>
</reference>
<evidence type="ECO:0000259" key="2">
    <source>
        <dbReference type="Pfam" id="PF00296"/>
    </source>
</evidence>
<dbReference type="InterPro" id="IPR050766">
    <property type="entry name" value="Bact_Lucif_Oxidored"/>
</dbReference>
<dbReference type="AlphaFoldDB" id="A0A6J6VQR8"/>
<evidence type="ECO:0000313" key="3">
    <source>
        <dbReference type="EMBL" id="CAB4773365.1"/>
    </source>
</evidence>
<dbReference type="InterPro" id="IPR036661">
    <property type="entry name" value="Luciferase-like_sf"/>
</dbReference>
<dbReference type="Gene3D" id="3.20.20.30">
    <property type="entry name" value="Luciferase-like domain"/>
    <property type="match status" value="1"/>
</dbReference>
<organism evidence="3">
    <name type="scientific">freshwater metagenome</name>
    <dbReference type="NCBI Taxonomy" id="449393"/>
    <lineage>
        <taxon>unclassified sequences</taxon>
        <taxon>metagenomes</taxon>
        <taxon>ecological metagenomes</taxon>
    </lineage>
</organism>
<dbReference type="PANTHER" id="PTHR30137">
    <property type="entry name" value="LUCIFERASE-LIKE MONOOXYGENASE"/>
    <property type="match status" value="1"/>
</dbReference>
<dbReference type="GO" id="GO:0016705">
    <property type="term" value="F:oxidoreductase activity, acting on paired donors, with incorporation or reduction of molecular oxygen"/>
    <property type="evidence" value="ECO:0007669"/>
    <property type="project" value="InterPro"/>
</dbReference>
<gene>
    <name evidence="3" type="ORF">UFOPK2761_03528</name>
</gene>
<dbReference type="SUPFAM" id="SSF51679">
    <property type="entry name" value="Bacterial luciferase-like"/>
    <property type="match status" value="1"/>
</dbReference>
<feature type="domain" description="Luciferase-like" evidence="2">
    <location>
        <begin position="16"/>
        <end position="312"/>
    </location>
</feature>
<evidence type="ECO:0000256" key="1">
    <source>
        <dbReference type="ARBA" id="ARBA00007789"/>
    </source>
</evidence>
<name>A0A6J6VQR8_9ZZZZ</name>
<dbReference type="GO" id="GO:0005829">
    <property type="term" value="C:cytosol"/>
    <property type="evidence" value="ECO:0007669"/>
    <property type="project" value="TreeGrafter"/>
</dbReference>
<dbReference type="Pfam" id="PF00296">
    <property type="entry name" value="Bac_luciferase"/>
    <property type="match status" value="1"/>
</dbReference>